<feature type="transmembrane region" description="Helical" evidence="5">
    <location>
        <begin position="229"/>
        <end position="249"/>
    </location>
</feature>
<dbReference type="PANTHER" id="PTHR33507:SF3">
    <property type="entry name" value="INNER MEMBRANE PROTEIN YBBJ"/>
    <property type="match status" value="1"/>
</dbReference>
<evidence type="ECO:0000313" key="10">
    <source>
        <dbReference type="Proteomes" id="UP001596170"/>
    </source>
</evidence>
<feature type="transmembrane region" description="Helical" evidence="5">
    <location>
        <begin position="328"/>
        <end position="350"/>
    </location>
</feature>
<dbReference type="InterPro" id="IPR052165">
    <property type="entry name" value="Membrane_assoc_protease"/>
</dbReference>
<organism evidence="9 10">
    <name type="scientific">Paenisporosarcina macmurdoensis</name>
    <dbReference type="NCBI Taxonomy" id="212659"/>
    <lineage>
        <taxon>Bacteria</taxon>
        <taxon>Bacillati</taxon>
        <taxon>Bacillota</taxon>
        <taxon>Bacilli</taxon>
        <taxon>Bacillales</taxon>
        <taxon>Caryophanaceae</taxon>
        <taxon>Paenisporosarcina</taxon>
    </lineage>
</organism>
<comment type="subcellular location">
    <subcellularLocation>
        <location evidence="1">Membrane</location>
        <topology evidence="1">Multi-pass membrane protein</topology>
    </subcellularLocation>
</comment>
<evidence type="ECO:0000259" key="8">
    <source>
        <dbReference type="Pfam" id="PF25145"/>
    </source>
</evidence>
<evidence type="ECO:0000256" key="5">
    <source>
        <dbReference type="SAM" id="Phobius"/>
    </source>
</evidence>
<name>A0ABW1L796_9BACL</name>
<feature type="domain" description="NfeD1b N-terminal" evidence="8">
    <location>
        <begin position="31"/>
        <end position="216"/>
    </location>
</feature>
<evidence type="ECO:0000256" key="4">
    <source>
        <dbReference type="ARBA" id="ARBA00023136"/>
    </source>
</evidence>
<gene>
    <name evidence="9" type="ORF">ACFPYN_10450</name>
</gene>
<keyword evidence="3 5" id="KW-1133">Transmembrane helix</keyword>
<proteinExistence type="predicted"/>
<dbReference type="InterPro" id="IPR012340">
    <property type="entry name" value="NA-bd_OB-fold"/>
</dbReference>
<keyword evidence="10" id="KW-1185">Reference proteome</keyword>
<dbReference type="InterPro" id="IPR029045">
    <property type="entry name" value="ClpP/crotonase-like_dom_sf"/>
</dbReference>
<evidence type="ECO:0000313" key="9">
    <source>
        <dbReference type="EMBL" id="MFC6039839.1"/>
    </source>
</evidence>
<dbReference type="Pfam" id="PF01957">
    <property type="entry name" value="NfeD"/>
    <property type="match status" value="1"/>
</dbReference>
<dbReference type="Pfam" id="PF24961">
    <property type="entry name" value="NfeD_membrane"/>
    <property type="match status" value="1"/>
</dbReference>
<dbReference type="Gene3D" id="2.40.50.140">
    <property type="entry name" value="Nucleic acid-binding proteins"/>
    <property type="match status" value="1"/>
</dbReference>
<sequence length="440" mass="46709">MKWTRVISGYLLLLISVLLILPSLPVSASEVYRIPIKDEVEKGLYAFLQRAFEEAEEAGAEVVILDIDTPGGFVDTAGDIAKLMDETPLKTIAFINSDALSAGAFIALHADEIYMVPSGRIGAAAVIDGAGNAAEDKAVSAWSAAMITAAESSNRDPQYALAMADKSVDLPEYRAPEGKLLTLSANEAEKVKYSEGTVASFEELISTLDLSEATVTSLNETLAEKVARFVTNPIIVPILLSIASLGLIVELYSPGFGIAGTMGLSAMGLFFFGHLVAGLAGYESIILFIIGVAFIIAELFLPGAIAGIIGLALIIGSILLAGGNVVHMGISVLIALFVAIVGMVIIVKFFGKNMKFFNKIILKDATDTEHGYVSNINRYELIGRIAVSMTPLRPSGTIMLDGERIDAVTEGGYVDSNKAVKIIKVEGSRTVVREVKEGEE</sequence>
<dbReference type="CDD" id="cd07021">
    <property type="entry name" value="Clp_protease_NfeD_like"/>
    <property type="match status" value="1"/>
</dbReference>
<dbReference type="PANTHER" id="PTHR33507">
    <property type="entry name" value="INNER MEMBRANE PROTEIN YBBJ"/>
    <property type="match status" value="1"/>
</dbReference>
<dbReference type="Gene3D" id="3.90.226.10">
    <property type="entry name" value="2-enoyl-CoA Hydratase, Chain A, domain 1"/>
    <property type="match status" value="1"/>
</dbReference>
<dbReference type="InterPro" id="IPR056739">
    <property type="entry name" value="NfeD_membrane"/>
</dbReference>
<dbReference type="InterPro" id="IPR056738">
    <property type="entry name" value="NfeD1b_N"/>
</dbReference>
<dbReference type="SUPFAM" id="SSF52096">
    <property type="entry name" value="ClpP/crotonase"/>
    <property type="match status" value="1"/>
</dbReference>
<keyword evidence="2 5" id="KW-0812">Transmembrane</keyword>
<feature type="domain" description="NfeD-like C-terminal" evidence="6">
    <location>
        <begin position="380"/>
        <end position="433"/>
    </location>
</feature>
<dbReference type="Pfam" id="PF25145">
    <property type="entry name" value="NfeD1b_N"/>
    <property type="match status" value="1"/>
</dbReference>
<evidence type="ECO:0000256" key="3">
    <source>
        <dbReference type="ARBA" id="ARBA00022989"/>
    </source>
</evidence>
<evidence type="ECO:0000259" key="6">
    <source>
        <dbReference type="Pfam" id="PF01957"/>
    </source>
</evidence>
<reference evidence="10" key="1">
    <citation type="journal article" date="2019" name="Int. J. Syst. Evol. Microbiol.">
        <title>The Global Catalogue of Microorganisms (GCM) 10K type strain sequencing project: providing services to taxonomists for standard genome sequencing and annotation.</title>
        <authorList>
            <consortium name="The Broad Institute Genomics Platform"/>
            <consortium name="The Broad Institute Genome Sequencing Center for Infectious Disease"/>
            <person name="Wu L."/>
            <person name="Ma J."/>
        </authorList>
    </citation>
    <scope>NUCLEOTIDE SEQUENCE [LARGE SCALE GENOMIC DNA]</scope>
    <source>
        <strain evidence="10">CCUG 54527</strain>
    </source>
</reference>
<protein>
    <submittedName>
        <fullName evidence="9">Nodulation protein NfeD</fullName>
    </submittedName>
</protein>
<evidence type="ECO:0000259" key="7">
    <source>
        <dbReference type="Pfam" id="PF24961"/>
    </source>
</evidence>
<evidence type="ECO:0000256" key="1">
    <source>
        <dbReference type="ARBA" id="ARBA00004141"/>
    </source>
</evidence>
<feature type="domain" description="NfeD integral membrane" evidence="7">
    <location>
        <begin position="235"/>
        <end position="348"/>
    </location>
</feature>
<evidence type="ECO:0000256" key="2">
    <source>
        <dbReference type="ARBA" id="ARBA00022692"/>
    </source>
</evidence>
<dbReference type="EMBL" id="JBHSRI010000018">
    <property type="protein sequence ID" value="MFC6039839.1"/>
    <property type="molecule type" value="Genomic_DNA"/>
</dbReference>
<accession>A0ABW1L796</accession>
<feature type="transmembrane region" description="Helical" evidence="5">
    <location>
        <begin position="256"/>
        <end position="273"/>
    </location>
</feature>
<dbReference type="RefSeq" id="WP_377734018.1">
    <property type="nucleotide sequence ID" value="NZ_JBHSRI010000018.1"/>
</dbReference>
<keyword evidence="4 5" id="KW-0472">Membrane</keyword>
<dbReference type="InterPro" id="IPR002810">
    <property type="entry name" value="NfeD-like_C"/>
</dbReference>
<comment type="caution">
    <text evidence="9">The sequence shown here is derived from an EMBL/GenBank/DDBJ whole genome shotgun (WGS) entry which is preliminary data.</text>
</comment>
<feature type="transmembrane region" description="Helical" evidence="5">
    <location>
        <begin position="304"/>
        <end position="322"/>
    </location>
</feature>
<dbReference type="Proteomes" id="UP001596170">
    <property type="component" value="Unassembled WGS sequence"/>
</dbReference>